<reference evidence="1" key="2">
    <citation type="journal article" date="2015" name="Fish Shellfish Immunol.">
        <title>Early steps in the European eel (Anguilla anguilla)-Vibrio vulnificus interaction in the gills: Role of the RtxA13 toxin.</title>
        <authorList>
            <person name="Callol A."/>
            <person name="Pajuelo D."/>
            <person name="Ebbesson L."/>
            <person name="Teles M."/>
            <person name="MacKenzie S."/>
            <person name="Amaro C."/>
        </authorList>
    </citation>
    <scope>NUCLEOTIDE SEQUENCE</scope>
</reference>
<evidence type="ECO:0000313" key="1">
    <source>
        <dbReference type="EMBL" id="JAH68507.1"/>
    </source>
</evidence>
<accession>A0A0E9URR6</accession>
<reference evidence="1" key="1">
    <citation type="submission" date="2014-11" db="EMBL/GenBank/DDBJ databases">
        <authorList>
            <person name="Amaro Gonzalez C."/>
        </authorList>
    </citation>
    <scope>NUCLEOTIDE SEQUENCE</scope>
</reference>
<protein>
    <submittedName>
        <fullName evidence="1">Uncharacterized protein</fullName>
    </submittedName>
</protein>
<name>A0A0E9URR6_ANGAN</name>
<sequence>MGRKHSQAQKLQYIMLVHFINIIKELGKTVVRIHRILQ</sequence>
<organism evidence="1">
    <name type="scientific">Anguilla anguilla</name>
    <name type="common">European freshwater eel</name>
    <name type="synonym">Muraena anguilla</name>
    <dbReference type="NCBI Taxonomy" id="7936"/>
    <lineage>
        <taxon>Eukaryota</taxon>
        <taxon>Metazoa</taxon>
        <taxon>Chordata</taxon>
        <taxon>Craniata</taxon>
        <taxon>Vertebrata</taxon>
        <taxon>Euteleostomi</taxon>
        <taxon>Actinopterygii</taxon>
        <taxon>Neopterygii</taxon>
        <taxon>Teleostei</taxon>
        <taxon>Anguilliformes</taxon>
        <taxon>Anguillidae</taxon>
        <taxon>Anguilla</taxon>
    </lineage>
</organism>
<dbReference type="EMBL" id="GBXM01040070">
    <property type="protein sequence ID" value="JAH68507.1"/>
    <property type="molecule type" value="Transcribed_RNA"/>
</dbReference>
<proteinExistence type="predicted"/>
<dbReference type="AlphaFoldDB" id="A0A0E9URR6"/>